<feature type="transmembrane region" description="Helical" evidence="5">
    <location>
        <begin position="12"/>
        <end position="32"/>
    </location>
</feature>
<keyword evidence="3 5" id="KW-1133">Transmembrane helix</keyword>
<dbReference type="AlphaFoldDB" id="A0A9P8P932"/>
<reference evidence="6" key="1">
    <citation type="journal article" date="2021" name="Open Biol.">
        <title>Shared evolutionary footprints suggest mitochondrial oxidative damage underlies multiple complex I losses in fungi.</title>
        <authorList>
            <person name="Schikora-Tamarit M.A."/>
            <person name="Marcet-Houben M."/>
            <person name="Nosek J."/>
            <person name="Gabaldon T."/>
        </authorList>
    </citation>
    <scope>NUCLEOTIDE SEQUENCE</scope>
    <source>
        <strain evidence="6">NCAIM Y.01608</strain>
    </source>
</reference>
<dbReference type="GO" id="GO:0016020">
    <property type="term" value="C:membrane"/>
    <property type="evidence" value="ECO:0007669"/>
    <property type="project" value="UniProtKB-SubCell"/>
</dbReference>
<evidence type="ECO:0000256" key="1">
    <source>
        <dbReference type="ARBA" id="ARBA00004141"/>
    </source>
</evidence>
<feature type="transmembrane region" description="Helical" evidence="5">
    <location>
        <begin position="191"/>
        <end position="210"/>
    </location>
</feature>
<evidence type="ECO:0000256" key="2">
    <source>
        <dbReference type="ARBA" id="ARBA00022692"/>
    </source>
</evidence>
<evidence type="ECO:0000313" key="6">
    <source>
        <dbReference type="EMBL" id="KAH3667552.1"/>
    </source>
</evidence>
<feature type="transmembrane region" description="Helical" evidence="5">
    <location>
        <begin position="167"/>
        <end position="185"/>
    </location>
</feature>
<evidence type="ECO:0000256" key="5">
    <source>
        <dbReference type="SAM" id="Phobius"/>
    </source>
</evidence>
<evidence type="ECO:0000256" key="3">
    <source>
        <dbReference type="ARBA" id="ARBA00022989"/>
    </source>
</evidence>
<comment type="caution">
    <text evidence="6">The sequence shown here is derived from an EMBL/GenBank/DDBJ whole genome shotgun (WGS) entry which is preliminary data.</text>
</comment>
<gene>
    <name evidence="6" type="ORF">OGATHE_003075</name>
</gene>
<feature type="transmembrane region" description="Helical" evidence="5">
    <location>
        <begin position="91"/>
        <end position="111"/>
    </location>
</feature>
<dbReference type="EMBL" id="JAEUBD010001062">
    <property type="protein sequence ID" value="KAH3667552.1"/>
    <property type="molecule type" value="Genomic_DNA"/>
</dbReference>
<evidence type="ECO:0000256" key="4">
    <source>
        <dbReference type="ARBA" id="ARBA00023136"/>
    </source>
</evidence>
<keyword evidence="2 5" id="KW-0812">Transmembrane</keyword>
<name>A0A9P8P932_9ASCO</name>
<keyword evidence="7" id="KW-1185">Reference proteome</keyword>
<protein>
    <recommendedName>
        <fullName evidence="8">Peptidase S54 rhomboid domain-containing protein</fullName>
    </recommendedName>
</protein>
<keyword evidence="4 5" id="KW-0472">Membrane</keyword>
<reference evidence="6" key="2">
    <citation type="submission" date="2021-01" db="EMBL/GenBank/DDBJ databases">
        <authorList>
            <person name="Schikora-Tamarit M.A."/>
        </authorList>
    </citation>
    <scope>NUCLEOTIDE SEQUENCE</scope>
    <source>
        <strain evidence="6">NCAIM Y.01608</strain>
    </source>
</reference>
<sequence>MSSSLPTGFVHLPISSALTSVFIAVPLVVSIFEWKPLFVLSYDPFISKWRQYWRFALFQMQFQNESQVILCVTLMVLSLKNLERVFGSLKFLRIVLFLYMYNIAAIAVFTWTLYTFIGINLFVPAGPFGILFGLLYAHWKFTPVLYKFELNFGGLIKLRESNEDFKLVFTNDFLTSLVALQLLLSEGLINSVIPSFVGYFIGSLLFNGFLPGLNSRLKVLELVYTKLASKAQHRPLDSRIRDLVNNTDRTEDEYSLELSDDREDTPVRTLGAQILDTFRR</sequence>
<accession>A0A9P8P932</accession>
<feature type="transmembrane region" description="Helical" evidence="5">
    <location>
        <begin position="117"/>
        <end position="137"/>
    </location>
</feature>
<evidence type="ECO:0008006" key="8">
    <source>
        <dbReference type="Google" id="ProtNLM"/>
    </source>
</evidence>
<dbReference type="InterPro" id="IPR035952">
    <property type="entry name" value="Rhomboid-like_sf"/>
</dbReference>
<proteinExistence type="predicted"/>
<evidence type="ECO:0000313" key="7">
    <source>
        <dbReference type="Proteomes" id="UP000788993"/>
    </source>
</evidence>
<comment type="subcellular location">
    <subcellularLocation>
        <location evidence="1">Membrane</location>
        <topology evidence="1">Multi-pass membrane protein</topology>
    </subcellularLocation>
</comment>
<dbReference type="SUPFAM" id="SSF144091">
    <property type="entry name" value="Rhomboid-like"/>
    <property type="match status" value="1"/>
</dbReference>
<organism evidence="6 7">
    <name type="scientific">Ogataea polymorpha</name>
    <dbReference type="NCBI Taxonomy" id="460523"/>
    <lineage>
        <taxon>Eukaryota</taxon>
        <taxon>Fungi</taxon>
        <taxon>Dikarya</taxon>
        <taxon>Ascomycota</taxon>
        <taxon>Saccharomycotina</taxon>
        <taxon>Pichiomycetes</taxon>
        <taxon>Pichiales</taxon>
        <taxon>Pichiaceae</taxon>
        <taxon>Ogataea</taxon>
    </lineage>
</organism>
<dbReference type="Proteomes" id="UP000788993">
    <property type="component" value="Unassembled WGS sequence"/>
</dbReference>